<proteinExistence type="predicted"/>
<protein>
    <submittedName>
        <fullName evidence="1">Uncharacterized protein</fullName>
    </submittedName>
</protein>
<dbReference type="AlphaFoldDB" id="A0AAN9HS08"/>
<accession>A0AAN9HS08</accession>
<comment type="caution">
    <text evidence="1">The sequence shown here is derived from an EMBL/GenBank/DDBJ whole genome shotgun (WGS) entry which is preliminary data.</text>
</comment>
<organism evidence="1 2">
    <name type="scientific">Crotalaria pallida</name>
    <name type="common">Smooth rattlebox</name>
    <name type="synonym">Crotalaria striata</name>
    <dbReference type="NCBI Taxonomy" id="3830"/>
    <lineage>
        <taxon>Eukaryota</taxon>
        <taxon>Viridiplantae</taxon>
        <taxon>Streptophyta</taxon>
        <taxon>Embryophyta</taxon>
        <taxon>Tracheophyta</taxon>
        <taxon>Spermatophyta</taxon>
        <taxon>Magnoliopsida</taxon>
        <taxon>eudicotyledons</taxon>
        <taxon>Gunneridae</taxon>
        <taxon>Pentapetalae</taxon>
        <taxon>rosids</taxon>
        <taxon>fabids</taxon>
        <taxon>Fabales</taxon>
        <taxon>Fabaceae</taxon>
        <taxon>Papilionoideae</taxon>
        <taxon>50 kb inversion clade</taxon>
        <taxon>genistoids sensu lato</taxon>
        <taxon>core genistoids</taxon>
        <taxon>Crotalarieae</taxon>
        <taxon>Crotalaria</taxon>
    </lineage>
</organism>
<keyword evidence="2" id="KW-1185">Reference proteome</keyword>
<name>A0AAN9HS08_CROPI</name>
<reference evidence="1 2" key="1">
    <citation type="submission" date="2024-01" db="EMBL/GenBank/DDBJ databases">
        <title>The genomes of 5 underutilized Papilionoideae crops provide insights into root nodulation and disease resistanc.</title>
        <authorList>
            <person name="Yuan L."/>
        </authorList>
    </citation>
    <scope>NUCLEOTIDE SEQUENCE [LARGE SCALE GENOMIC DNA]</scope>
    <source>
        <strain evidence="1">ZHUSHIDOU_FW_LH</strain>
        <tissue evidence="1">Leaf</tissue>
    </source>
</reference>
<evidence type="ECO:0000313" key="2">
    <source>
        <dbReference type="Proteomes" id="UP001372338"/>
    </source>
</evidence>
<sequence>MYSSSSLPHKLGLLSLFHFSLPRLLSFPLLLHSSKQSLPPSRFHHQTRAFQFWPSKTSNPCSKGVACSSNLASQHQFCVLETYLGF</sequence>
<dbReference type="EMBL" id="JAYWIO010000008">
    <property type="protein sequence ID" value="KAK7247109.1"/>
    <property type="molecule type" value="Genomic_DNA"/>
</dbReference>
<gene>
    <name evidence="1" type="ORF">RIF29_41986</name>
</gene>
<dbReference type="Proteomes" id="UP001372338">
    <property type="component" value="Unassembled WGS sequence"/>
</dbReference>
<evidence type="ECO:0000313" key="1">
    <source>
        <dbReference type="EMBL" id="KAK7247109.1"/>
    </source>
</evidence>